<dbReference type="PANTHER" id="PTHR12110">
    <property type="entry name" value="HYDROXYPYRUVATE ISOMERASE"/>
    <property type="match status" value="1"/>
</dbReference>
<evidence type="ECO:0000259" key="1">
    <source>
        <dbReference type="Pfam" id="PF01261"/>
    </source>
</evidence>
<dbReference type="Pfam" id="PF01261">
    <property type="entry name" value="AP_endonuc_2"/>
    <property type="match status" value="1"/>
</dbReference>
<dbReference type="Gene3D" id="3.20.20.150">
    <property type="entry name" value="Divalent-metal-dependent TIM barrel enzymes"/>
    <property type="match status" value="1"/>
</dbReference>
<dbReference type="InterPro" id="IPR036237">
    <property type="entry name" value="Xyl_isomerase-like_sf"/>
</dbReference>
<gene>
    <name evidence="2" type="ORF">ACFSUS_18845</name>
</gene>
<name>A0ABW5M6V1_9BACT</name>
<dbReference type="GO" id="GO:0016853">
    <property type="term" value="F:isomerase activity"/>
    <property type="evidence" value="ECO:0007669"/>
    <property type="project" value="UniProtKB-KW"/>
</dbReference>
<dbReference type="InterPro" id="IPR050312">
    <property type="entry name" value="IolE/XylAMocC-like"/>
</dbReference>
<dbReference type="EMBL" id="JBHULN010000012">
    <property type="protein sequence ID" value="MFD2572705.1"/>
    <property type="molecule type" value="Genomic_DNA"/>
</dbReference>
<evidence type="ECO:0000313" key="3">
    <source>
        <dbReference type="Proteomes" id="UP001597469"/>
    </source>
</evidence>
<reference evidence="3" key="1">
    <citation type="journal article" date="2019" name="Int. J. Syst. Evol. Microbiol.">
        <title>The Global Catalogue of Microorganisms (GCM) 10K type strain sequencing project: providing services to taxonomists for standard genome sequencing and annotation.</title>
        <authorList>
            <consortium name="The Broad Institute Genomics Platform"/>
            <consortium name="The Broad Institute Genome Sequencing Center for Infectious Disease"/>
            <person name="Wu L."/>
            <person name="Ma J."/>
        </authorList>
    </citation>
    <scope>NUCLEOTIDE SEQUENCE [LARGE SCALE GENOMIC DNA]</scope>
    <source>
        <strain evidence="3">KCTC 42805</strain>
    </source>
</reference>
<dbReference type="Proteomes" id="UP001597469">
    <property type="component" value="Unassembled WGS sequence"/>
</dbReference>
<proteinExistence type="predicted"/>
<organism evidence="2 3">
    <name type="scientific">Spirosoma soli</name>
    <dbReference type="NCBI Taxonomy" id="1770529"/>
    <lineage>
        <taxon>Bacteria</taxon>
        <taxon>Pseudomonadati</taxon>
        <taxon>Bacteroidota</taxon>
        <taxon>Cytophagia</taxon>
        <taxon>Cytophagales</taxon>
        <taxon>Cytophagaceae</taxon>
        <taxon>Spirosoma</taxon>
    </lineage>
</organism>
<protein>
    <submittedName>
        <fullName evidence="2">Sugar phosphate isomerase/epimerase family protein</fullName>
    </submittedName>
</protein>
<dbReference type="RefSeq" id="WP_381525297.1">
    <property type="nucleotide sequence ID" value="NZ_JBHULN010000012.1"/>
</dbReference>
<keyword evidence="3" id="KW-1185">Reference proteome</keyword>
<dbReference type="SUPFAM" id="SSF51658">
    <property type="entry name" value="Xylose isomerase-like"/>
    <property type="match status" value="1"/>
</dbReference>
<dbReference type="InterPro" id="IPR013022">
    <property type="entry name" value="Xyl_isomerase-like_TIM-brl"/>
</dbReference>
<evidence type="ECO:0000313" key="2">
    <source>
        <dbReference type="EMBL" id="MFD2572705.1"/>
    </source>
</evidence>
<feature type="domain" description="Xylose isomerase-like TIM barrel" evidence="1">
    <location>
        <begin position="46"/>
        <end position="225"/>
    </location>
</feature>
<dbReference type="PANTHER" id="PTHR12110:SF21">
    <property type="entry name" value="XYLOSE ISOMERASE-LIKE TIM BARREL DOMAIN-CONTAINING PROTEIN"/>
    <property type="match status" value="1"/>
</dbReference>
<accession>A0ABW5M6V1</accession>
<comment type="caution">
    <text evidence="2">The sequence shown here is derived from an EMBL/GenBank/DDBJ whole genome shotgun (WGS) entry which is preliminary data.</text>
</comment>
<sequence>MNNNNFPKLHNATWPGLVGKGDNSEPPISFDDMLNMTVAAEVDGVKFDGIDLGLMPPHFDVDTMTSDDIKRLADKVSSKNLNIGSLVAPVWGGPILGTKEDRATYVEMVRKACEIGQKLRELGVRPYGVVRIDSASSPQQWEKDTVGSSKLIVETFQQACDVAADYGERLAAEGEICWAGMQSWRVMVQTLEAVNRPNIGFQADMAHTLLYLMGYNHPEDRILPENFDWSDRATFTEALKTLTRALRPWTIDFHVAQNDGTVFGSGSHDKTGRHCQATDPNGKLDIVTDAGLWLRDENGELTKAFQHICWDGCMFPNAVMTNQQTWNDILATMIQVRQRHGWLEPEQVAVGSLQ</sequence>
<keyword evidence="2" id="KW-0413">Isomerase</keyword>